<dbReference type="Proteomes" id="UP000591131">
    <property type="component" value="Unassembled WGS sequence"/>
</dbReference>
<dbReference type="AlphaFoldDB" id="A0A7J6LX95"/>
<evidence type="ECO:0000313" key="8">
    <source>
        <dbReference type="EMBL" id="KAF4663922.1"/>
    </source>
</evidence>
<keyword evidence="9" id="KW-1185">Reference proteome</keyword>
<keyword evidence="6" id="KW-0119">Carbohydrate metabolism</keyword>
<evidence type="ECO:0000256" key="4">
    <source>
        <dbReference type="ARBA" id="ARBA00022729"/>
    </source>
</evidence>
<dbReference type="EMBL" id="JAAPAO010000302">
    <property type="protein sequence ID" value="KAF4663922.1"/>
    <property type="molecule type" value="Genomic_DNA"/>
</dbReference>
<protein>
    <submittedName>
        <fullName evidence="8">Uncharacterized protein</fullName>
    </submittedName>
</protein>
<keyword evidence="4" id="KW-0732">Signal</keyword>
<proteinExistence type="predicted"/>
<sequence length="261" mass="29153">MPGWEPFDECRTWHVDKMESYGVRKQARESNVMLVTPCPLSSNVFLSPNIPGWGYNAGTCCNSNTTIDDIGFIREIRDLFRSHFGVSNLPMYAVGFSTGGMLAEALMCYNIISKAASIEGTLTLPPGLDGAFQACDNKFDRGKRDGLSLMKVHQLGDWVVPYDGSPNAIISYLRFPSVEEDISKWAERLGCESDEREKVATIGAATIEKYPRCPHSNSVYLVEVEGRRHRWPGLDCETEDPSKLCTSKAVFDFFHGHPLTR</sequence>
<keyword evidence="5" id="KW-0378">Hydrolase</keyword>
<evidence type="ECO:0000256" key="5">
    <source>
        <dbReference type="ARBA" id="ARBA00022801"/>
    </source>
</evidence>
<gene>
    <name evidence="8" type="ORF">FOL47_005497</name>
</gene>
<dbReference type="OrthoDB" id="424610at2759"/>
<dbReference type="GO" id="GO:0045493">
    <property type="term" value="P:xylan catabolic process"/>
    <property type="evidence" value="ECO:0007669"/>
    <property type="project" value="UniProtKB-KW"/>
</dbReference>
<dbReference type="GO" id="GO:0030600">
    <property type="term" value="F:feruloyl esterase activity"/>
    <property type="evidence" value="ECO:0007669"/>
    <property type="project" value="InterPro"/>
</dbReference>
<keyword evidence="2" id="KW-0964">Secreted</keyword>
<dbReference type="PANTHER" id="PTHR38050">
    <property type="match status" value="1"/>
</dbReference>
<comment type="subcellular location">
    <subcellularLocation>
        <location evidence="1">Secreted</location>
    </subcellularLocation>
</comment>
<dbReference type="SUPFAM" id="SSF53474">
    <property type="entry name" value="alpha/beta-Hydrolases"/>
    <property type="match status" value="1"/>
</dbReference>
<evidence type="ECO:0000313" key="9">
    <source>
        <dbReference type="Proteomes" id="UP000591131"/>
    </source>
</evidence>
<evidence type="ECO:0000256" key="1">
    <source>
        <dbReference type="ARBA" id="ARBA00004613"/>
    </source>
</evidence>
<accession>A0A7J6LX95</accession>
<keyword evidence="7" id="KW-0624">Polysaccharide degradation</keyword>
<dbReference type="InterPro" id="IPR043595">
    <property type="entry name" value="FaeB/C/D"/>
</dbReference>
<reference evidence="8 9" key="1">
    <citation type="submission" date="2020-04" db="EMBL/GenBank/DDBJ databases">
        <title>Perkinsus chesapeaki whole genome sequence.</title>
        <authorList>
            <person name="Bogema D.R."/>
        </authorList>
    </citation>
    <scope>NUCLEOTIDE SEQUENCE [LARGE SCALE GENOMIC DNA]</scope>
    <source>
        <strain evidence="8">ATCC PRA-425</strain>
    </source>
</reference>
<evidence type="ECO:0000256" key="3">
    <source>
        <dbReference type="ARBA" id="ARBA00022651"/>
    </source>
</evidence>
<name>A0A7J6LX95_PERCH</name>
<evidence type="ECO:0000256" key="6">
    <source>
        <dbReference type="ARBA" id="ARBA00023277"/>
    </source>
</evidence>
<organism evidence="8 9">
    <name type="scientific">Perkinsus chesapeaki</name>
    <name type="common">Clam parasite</name>
    <name type="synonym">Perkinsus andrewsi</name>
    <dbReference type="NCBI Taxonomy" id="330153"/>
    <lineage>
        <taxon>Eukaryota</taxon>
        <taxon>Sar</taxon>
        <taxon>Alveolata</taxon>
        <taxon>Perkinsozoa</taxon>
        <taxon>Perkinsea</taxon>
        <taxon>Perkinsida</taxon>
        <taxon>Perkinsidae</taxon>
        <taxon>Perkinsus</taxon>
    </lineage>
</organism>
<evidence type="ECO:0000256" key="7">
    <source>
        <dbReference type="ARBA" id="ARBA00023326"/>
    </source>
</evidence>
<comment type="caution">
    <text evidence="8">The sequence shown here is derived from an EMBL/GenBank/DDBJ whole genome shotgun (WGS) entry which is preliminary data.</text>
</comment>
<dbReference type="PANTHER" id="PTHR38050:SF2">
    <property type="entry name" value="FERULOYL ESTERASE C-RELATED"/>
    <property type="match status" value="1"/>
</dbReference>
<evidence type="ECO:0000256" key="2">
    <source>
        <dbReference type="ARBA" id="ARBA00022525"/>
    </source>
</evidence>
<dbReference type="GO" id="GO:0005576">
    <property type="term" value="C:extracellular region"/>
    <property type="evidence" value="ECO:0007669"/>
    <property type="project" value="UniProtKB-SubCell"/>
</dbReference>
<dbReference type="Gene3D" id="3.40.50.1820">
    <property type="entry name" value="alpha/beta hydrolase"/>
    <property type="match status" value="1"/>
</dbReference>
<keyword evidence="3" id="KW-0858">Xylan degradation</keyword>
<dbReference type="InterPro" id="IPR029058">
    <property type="entry name" value="AB_hydrolase_fold"/>
</dbReference>